<proteinExistence type="predicted"/>
<name>A0A9D1ESV3_9FIRM</name>
<reference evidence="1" key="1">
    <citation type="submission" date="2020-10" db="EMBL/GenBank/DDBJ databases">
        <authorList>
            <person name="Gilroy R."/>
        </authorList>
    </citation>
    <scope>NUCLEOTIDE SEQUENCE</scope>
    <source>
        <strain evidence="1">CHK190-19873</strain>
    </source>
</reference>
<reference evidence="1" key="2">
    <citation type="journal article" date="2021" name="PeerJ">
        <title>Extensive microbial diversity within the chicken gut microbiome revealed by metagenomics and culture.</title>
        <authorList>
            <person name="Gilroy R."/>
            <person name="Ravi A."/>
            <person name="Getino M."/>
            <person name="Pursley I."/>
            <person name="Horton D.L."/>
            <person name="Alikhan N.F."/>
            <person name="Baker D."/>
            <person name="Gharbi K."/>
            <person name="Hall N."/>
            <person name="Watson M."/>
            <person name="Adriaenssens E.M."/>
            <person name="Foster-Nyarko E."/>
            <person name="Jarju S."/>
            <person name="Secka A."/>
            <person name="Antonio M."/>
            <person name="Oren A."/>
            <person name="Chaudhuri R.R."/>
            <person name="La Ragione R."/>
            <person name="Hildebrand F."/>
            <person name="Pallen M.J."/>
        </authorList>
    </citation>
    <scope>NUCLEOTIDE SEQUENCE</scope>
    <source>
        <strain evidence="1">CHK190-19873</strain>
    </source>
</reference>
<organism evidence="1 2">
    <name type="scientific">Candidatus Limivivens intestinipullorum</name>
    <dbReference type="NCBI Taxonomy" id="2840858"/>
    <lineage>
        <taxon>Bacteria</taxon>
        <taxon>Bacillati</taxon>
        <taxon>Bacillota</taxon>
        <taxon>Clostridia</taxon>
        <taxon>Lachnospirales</taxon>
        <taxon>Lachnospiraceae</taxon>
        <taxon>Lachnospiraceae incertae sedis</taxon>
        <taxon>Candidatus Limivivens</taxon>
    </lineage>
</organism>
<dbReference type="AlphaFoldDB" id="A0A9D1ESV3"/>
<comment type="caution">
    <text evidence="1">The sequence shown here is derived from an EMBL/GenBank/DDBJ whole genome shotgun (WGS) entry which is preliminary data.</text>
</comment>
<evidence type="ECO:0000313" key="2">
    <source>
        <dbReference type="Proteomes" id="UP000823935"/>
    </source>
</evidence>
<dbReference type="Proteomes" id="UP000823935">
    <property type="component" value="Unassembled WGS sequence"/>
</dbReference>
<evidence type="ECO:0000313" key="1">
    <source>
        <dbReference type="EMBL" id="HIS31121.1"/>
    </source>
</evidence>
<gene>
    <name evidence="1" type="ORF">IAB44_06190</name>
</gene>
<protein>
    <submittedName>
        <fullName evidence="1">Uncharacterized protein</fullName>
    </submittedName>
</protein>
<accession>A0A9D1ESV3</accession>
<dbReference type="EMBL" id="DVIQ01000029">
    <property type="protein sequence ID" value="HIS31121.1"/>
    <property type="molecule type" value="Genomic_DNA"/>
</dbReference>
<sequence length="195" mass="22228">MKRAMAVWICAVVFAIGILFAVPLGREQAERYSVPLELFQTEDGSYQYDGCAWDSTLEDVMTRLPYTMEEMDVGAKDSVEAADYRYYRSEEMFSLDGQYAVLQMTFVNDRLSEVQFSFELTEGFAAWFDRQAEMLAKLYGTEDARRESAAFKEDDYTHLSYNWFAEDTILQFSLISGPEAEPVAVLGAVKVGHKT</sequence>